<dbReference type="PANTHER" id="PTHR12357:SF89">
    <property type="entry name" value="YTH DOMAIN-CONTAINING FAMILY PROTEIN"/>
    <property type="match status" value="1"/>
</dbReference>
<dbReference type="GO" id="GO:1990247">
    <property type="term" value="F:N6-methyladenosine-containing RNA reader activity"/>
    <property type="evidence" value="ECO:0007669"/>
    <property type="project" value="TreeGrafter"/>
</dbReference>
<dbReference type="AlphaFoldDB" id="A0A7J6NMS3"/>
<dbReference type="Proteomes" id="UP000541610">
    <property type="component" value="Unassembled WGS sequence"/>
</dbReference>
<evidence type="ECO:0000313" key="3">
    <source>
        <dbReference type="EMBL" id="KAF4685115.1"/>
    </source>
</evidence>
<sequence>MQPASEKEQLREGLRVGNEESTPMRVSRVGFRYFRLKRLKESLLPPSASSAGGKSLTDRCGVSLVLPTCVAEQYPHVNPHLFDANPKAAKFFVCKSNCEENVYMALRFGLWSPSSQDFLGKLRDTLRGYPSPTNSSETSPHYPPVYLFFSVSGSGMFLGMCQAIGIDETASLRWPDGVMRRGVIFLRWIFVRDVSNDCLRHLLVPMAHCPSTREPMPLPQCREGQEVPLQKGKEIMKIFRHAVRQDGVSLLDDVAYYDKKFNKAGLQFDDAHTNIGGDRPKPAVKTAAQSHQSVREFLEAWLPTRPSPEEVAWRVHGHERFEAARAAIADELGRKFSTATGEERNWMREKARIRGTRHYDEDVLPLLSPSASTAASEGSLEEQLQAKQAELDGARQRLQEAADRAREGAQREYVAVKDVIDEDIAPASQALQRYWREVEDRTAARAERIQADSGLRQSMDSAVATMVYTETAAALMKKTEDMRTVPQQLRKASGVPEKRKIVDNFAVEASSCMSQSAGVAPRLASVVNKRIEVLVEEERRILSKQLEVVWSVGDASEVTSSTQDVVTGSWEWMMATVTVESLNHPRSPPVAGGDVVGLVKVLDELESLHRQVAEEESTDSSTAVSWSFDALTRQLLQQRFMYHFAREDAGTNRLDRPEWATARFLDVWKHSETVYDRWLQEAGEENSTGLRKELDINFAKVLGKYFWDTRWPLVLDSPQLFAHHLSQYLAAITDVEAFAGADAADELIRSLTESPVVLQAWASGDLSACSTALQQVDSPWARDETRTSVNRLAATLMDLVENESASRTSYLSKNSTAMAFFADAVYCPLMQQFIALEKQKWNDLPTLHGEDEPTARLIQKSIEGVYSWIVSGGLQDQMLSSLLGEHANELQDLAQKMAEMITEECGS</sequence>
<dbReference type="GO" id="GO:0005737">
    <property type="term" value="C:cytoplasm"/>
    <property type="evidence" value="ECO:0007669"/>
    <property type="project" value="TreeGrafter"/>
</dbReference>
<name>A0A7J6NMS3_PEROL</name>
<dbReference type="OrthoDB" id="306690at2759"/>
<dbReference type="GO" id="GO:0061157">
    <property type="term" value="P:mRNA destabilization"/>
    <property type="evidence" value="ECO:0007669"/>
    <property type="project" value="TreeGrafter"/>
</dbReference>
<evidence type="ECO:0000256" key="1">
    <source>
        <dbReference type="SAM" id="Coils"/>
    </source>
</evidence>
<reference evidence="3 4" key="1">
    <citation type="submission" date="2020-04" db="EMBL/GenBank/DDBJ databases">
        <title>Perkinsus olseni comparative genomics.</title>
        <authorList>
            <person name="Bogema D.R."/>
        </authorList>
    </citation>
    <scope>NUCLEOTIDE SEQUENCE [LARGE SCALE GENOMIC DNA]</scope>
    <source>
        <strain evidence="3">00978-12</strain>
    </source>
</reference>
<proteinExistence type="predicted"/>
<accession>A0A7J6NMS3</accession>
<dbReference type="InterPro" id="IPR045168">
    <property type="entry name" value="YTH_prot"/>
</dbReference>
<dbReference type="PANTHER" id="PTHR12357">
    <property type="entry name" value="YTH YT521-B HOMOLOGY DOMAIN-CONTAINING"/>
    <property type="match status" value="1"/>
</dbReference>
<dbReference type="EMBL" id="JABANP010000277">
    <property type="protein sequence ID" value="KAF4685115.1"/>
    <property type="molecule type" value="Genomic_DNA"/>
</dbReference>
<feature type="domain" description="YTH" evidence="2">
    <location>
        <begin position="89"/>
        <end position="239"/>
    </location>
</feature>
<dbReference type="Gene3D" id="3.10.590.10">
    <property type="entry name" value="ph1033 like domains"/>
    <property type="match status" value="1"/>
</dbReference>
<organism evidence="3 4">
    <name type="scientific">Perkinsus olseni</name>
    <name type="common">Perkinsus atlanticus</name>
    <dbReference type="NCBI Taxonomy" id="32597"/>
    <lineage>
        <taxon>Eukaryota</taxon>
        <taxon>Sar</taxon>
        <taxon>Alveolata</taxon>
        <taxon>Perkinsozoa</taxon>
        <taxon>Perkinsea</taxon>
        <taxon>Perkinsida</taxon>
        <taxon>Perkinsidae</taxon>
        <taxon>Perkinsus</taxon>
    </lineage>
</organism>
<evidence type="ECO:0000313" key="4">
    <source>
        <dbReference type="Proteomes" id="UP000541610"/>
    </source>
</evidence>
<dbReference type="PROSITE" id="PS50882">
    <property type="entry name" value="YTH"/>
    <property type="match status" value="1"/>
</dbReference>
<dbReference type="CDD" id="cd21134">
    <property type="entry name" value="YTH"/>
    <property type="match status" value="1"/>
</dbReference>
<dbReference type="Pfam" id="PF04146">
    <property type="entry name" value="YTH"/>
    <property type="match status" value="1"/>
</dbReference>
<feature type="coiled-coil region" evidence="1">
    <location>
        <begin position="377"/>
        <end position="411"/>
    </location>
</feature>
<evidence type="ECO:0000259" key="2">
    <source>
        <dbReference type="PROSITE" id="PS50882"/>
    </source>
</evidence>
<dbReference type="GO" id="GO:0003729">
    <property type="term" value="F:mRNA binding"/>
    <property type="evidence" value="ECO:0007669"/>
    <property type="project" value="TreeGrafter"/>
</dbReference>
<comment type="caution">
    <text evidence="3">The sequence shown here is derived from an EMBL/GenBank/DDBJ whole genome shotgun (WGS) entry which is preliminary data.</text>
</comment>
<keyword evidence="1" id="KW-0175">Coiled coil</keyword>
<protein>
    <submittedName>
        <fullName evidence="3">YTH domain-containing protein 2</fullName>
    </submittedName>
</protein>
<gene>
    <name evidence="3" type="primary">YTHDF2</name>
    <name evidence="3" type="ORF">FOZ60_006843</name>
</gene>
<dbReference type="InterPro" id="IPR007275">
    <property type="entry name" value="YTH_domain"/>
</dbReference>